<evidence type="ECO:0000313" key="12">
    <source>
        <dbReference type="Proteomes" id="UP000580830"/>
    </source>
</evidence>
<feature type="transmembrane region" description="Helical" evidence="9">
    <location>
        <begin position="23"/>
        <end position="47"/>
    </location>
</feature>
<keyword evidence="4 9" id="KW-0997">Cell inner membrane</keyword>
<comment type="subunit">
    <text evidence="9">The complex comprises the extracytoplasmic solute receptor protein and the two transmembrane proteins.</text>
</comment>
<comment type="subcellular location">
    <subcellularLocation>
        <location evidence="1 9">Cell inner membrane</location>
        <topology evidence="1 9">Multi-pass membrane protein</topology>
    </subcellularLocation>
</comment>
<dbReference type="PANTHER" id="PTHR35011">
    <property type="entry name" value="2,3-DIKETO-L-GULONATE TRAP TRANSPORTER SMALL PERMEASE PROTEIN YIAM"/>
    <property type="match status" value="1"/>
</dbReference>
<feature type="domain" description="Tripartite ATP-independent periplasmic transporters DctQ component" evidence="10">
    <location>
        <begin position="44"/>
        <end position="171"/>
    </location>
</feature>
<evidence type="ECO:0000256" key="7">
    <source>
        <dbReference type="ARBA" id="ARBA00023136"/>
    </source>
</evidence>
<evidence type="ECO:0000256" key="8">
    <source>
        <dbReference type="ARBA" id="ARBA00038436"/>
    </source>
</evidence>
<name>A0A832PLT5_9RHOB</name>
<comment type="function">
    <text evidence="9">Part of the tripartite ATP-independent periplasmic (TRAP) transport system.</text>
</comment>
<evidence type="ECO:0000256" key="9">
    <source>
        <dbReference type="RuleBase" id="RU369079"/>
    </source>
</evidence>
<keyword evidence="3" id="KW-1003">Cell membrane</keyword>
<keyword evidence="5 9" id="KW-0812">Transmembrane</keyword>
<comment type="caution">
    <text evidence="11">The sequence shown here is derived from an EMBL/GenBank/DDBJ whole genome shotgun (WGS) entry which is preliminary data.</text>
</comment>
<evidence type="ECO:0000256" key="4">
    <source>
        <dbReference type="ARBA" id="ARBA00022519"/>
    </source>
</evidence>
<dbReference type="GO" id="GO:0005886">
    <property type="term" value="C:plasma membrane"/>
    <property type="evidence" value="ECO:0007669"/>
    <property type="project" value="UniProtKB-SubCell"/>
</dbReference>
<dbReference type="PANTHER" id="PTHR35011:SF10">
    <property type="entry name" value="TRAP TRANSPORTER SMALL PERMEASE PROTEIN"/>
    <property type="match status" value="1"/>
</dbReference>
<organism evidence="11 12">
    <name type="scientific">Paracoccus solventivorans</name>
    <dbReference type="NCBI Taxonomy" id="53463"/>
    <lineage>
        <taxon>Bacteria</taxon>
        <taxon>Pseudomonadati</taxon>
        <taxon>Pseudomonadota</taxon>
        <taxon>Alphaproteobacteria</taxon>
        <taxon>Rhodobacterales</taxon>
        <taxon>Paracoccaceae</taxon>
        <taxon>Paracoccus</taxon>
    </lineage>
</organism>
<dbReference type="RefSeq" id="WP_303729763.1">
    <property type="nucleotide sequence ID" value="NZ_DULP01000084.1"/>
</dbReference>
<keyword evidence="2 9" id="KW-0813">Transport</keyword>
<dbReference type="InterPro" id="IPR007387">
    <property type="entry name" value="TRAP_DctQ"/>
</dbReference>
<proteinExistence type="inferred from homology"/>
<dbReference type="GO" id="GO:0015740">
    <property type="term" value="P:C4-dicarboxylate transport"/>
    <property type="evidence" value="ECO:0007669"/>
    <property type="project" value="TreeGrafter"/>
</dbReference>
<dbReference type="GO" id="GO:0022857">
    <property type="term" value="F:transmembrane transporter activity"/>
    <property type="evidence" value="ECO:0007669"/>
    <property type="project" value="UniProtKB-UniRule"/>
</dbReference>
<evidence type="ECO:0000313" key="11">
    <source>
        <dbReference type="EMBL" id="HHW33673.1"/>
    </source>
</evidence>
<keyword evidence="7 9" id="KW-0472">Membrane</keyword>
<evidence type="ECO:0000256" key="6">
    <source>
        <dbReference type="ARBA" id="ARBA00022989"/>
    </source>
</evidence>
<feature type="transmembrane region" description="Helical" evidence="9">
    <location>
        <begin position="106"/>
        <end position="126"/>
    </location>
</feature>
<evidence type="ECO:0000259" key="10">
    <source>
        <dbReference type="Pfam" id="PF04290"/>
    </source>
</evidence>
<evidence type="ECO:0000256" key="2">
    <source>
        <dbReference type="ARBA" id="ARBA00022448"/>
    </source>
</evidence>
<dbReference type="Pfam" id="PF04290">
    <property type="entry name" value="DctQ"/>
    <property type="match status" value="1"/>
</dbReference>
<dbReference type="AlphaFoldDB" id="A0A832PLT5"/>
<feature type="transmembrane region" description="Helical" evidence="9">
    <location>
        <begin position="146"/>
        <end position="167"/>
    </location>
</feature>
<sequence length="188" mass="20868">MAESSKDHSEKKKSSFLTPLSKMILNLSYVLGAVSGFIILPMLTIAISADVVMRYLFGAPIHGANEVSAHLLLVFYIFALSYVYAENGHVRMDLLYENMSPRMRSLVEVLAGSCGFVVFGAIAYQANDDIKYARLIGQSTEDVGLLIWPFYAVIMITFAFVLLQILVSTLLRVINARANPETHRVTEV</sequence>
<dbReference type="EMBL" id="DULP01000084">
    <property type="protein sequence ID" value="HHW33673.1"/>
    <property type="molecule type" value="Genomic_DNA"/>
</dbReference>
<dbReference type="Proteomes" id="UP000580830">
    <property type="component" value="Unassembled WGS sequence"/>
</dbReference>
<protein>
    <recommendedName>
        <fullName evidence="9">TRAP transporter small permease protein</fullName>
    </recommendedName>
</protein>
<accession>A0A832PLT5</accession>
<reference evidence="11 12" key="1">
    <citation type="journal article" date="2020" name="Biotechnol. Biofuels">
        <title>New insights from the biogas microbiome by comprehensive genome-resolved metagenomics of nearly 1600 species originating from multiple anaerobic digesters.</title>
        <authorList>
            <person name="Campanaro S."/>
            <person name="Treu L."/>
            <person name="Rodriguez-R L.M."/>
            <person name="Kovalovszki A."/>
            <person name="Ziels R.M."/>
            <person name="Maus I."/>
            <person name="Zhu X."/>
            <person name="Kougias P.G."/>
            <person name="Basile A."/>
            <person name="Luo G."/>
            <person name="Schluter A."/>
            <person name="Konstantinidis K.T."/>
            <person name="Angelidaki I."/>
        </authorList>
    </citation>
    <scope>NUCLEOTIDE SEQUENCE [LARGE SCALE GENOMIC DNA]</scope>
    <source>
        <strain evidence="11">AS04akNAM_125</strain>
    </source>
</reference>
<evidence type="ECO:0000256" key="3">
    <source>
        <dbReference type="ARBA" id="ARBA00022475"/>
    </source>
</evidence>
<evidence type="ECO:0000256" key="1">
    <source>
        <dbReference type="ARBA" id="ARBA00004429"/>
    </source>
</evidence>
<evidence type="ECO:0000256" key="5">
    <source>
        <dbReference type="ARBA" id="ARBA00022692"/>
    </source>
</evidence>
<feature type="transmembrane region" description="Helical" evidence="9">
    <location>
        <begin position="67"/>
        <end position="85"/>
    </location>
</feature>
<comment type="similarity">
    <text evidence="8 9">Belongs to the TRAP transporter small permease family.</text>
</comment>
<dbReference type="InterPro" id="IPR055348">
    <property type="entry name" value="DctQ"/>
</dbReference>
<gene>
    <name evidence="11" type="ORF">GXX24_05980</name>
</gene>
<keyword evidence="6 9" id="KW-1133">Transmembrane helix</keyword>